<dbReference type="RefSeq" id="WP_148133367.1">
    <property type="nucleotide sequence ID" value="NZ_CP017634.1"/>
</dbReference>
<accession>A0A3G1KP05</accession>
<dbReference type="OrthoDB" id="1808705at2"/>
<dbReference type="InterPro" id="IPR010026">
    <property type="entry name" value="Phage_holin_LL-H"/>
</dbReference>
<evidence type="ECO:0000313" key="3">
    <source>
        <dbReference type="Proteomes" id="UP000323521"/>
    </source>
</evidence>
<dbReference type="Pfam" id="PF09682">
    <property type="entry name" value="Phage_holin_6_1"/>
    <property type="match status" value="1"/>
</dbReference>
<proteinExistence type="predicted"/>
<dbReference type="KEGG" id="fwa:DCMF_04780"/>
<organism evidence="2 3">
    <name type="scientific">Formimonas warabiya</name>
    <dbReference type="NCBI Taxonomy" id="1761012"/>
    <lineage>
        <taxon>Bacteria</taxon>
        <taxon>Bacillati</taxon>
        <taxon>Bacillota</taxon>
        <taxon>Clostridia</taxon>
        <taxon>Eubacteriales</taxon>
        <taxon>Peptococcaceae</taxon>
        <taxon>Candidatus Formimonas</taxon>
    </lineage>
</organism>
<keyword evidence="3" id="KW-1185">Reference proteome</keyword>
<name>A0A3G1KP05_FORW1</name>
<gene>
    <name evidence="2" type="ORF">DCMF_04780</name>
</gene>
<dbReference type="Proteomes" id="UP000323521">
    <property type="component" value="Chromosome"/>
</dbReference>
<sequence>MSTMFYDVFQVLICLLAVLLAGGLVWFIKEKIGVEKMKKISSELYANKELAAAAVRYAQQVFWNQAGEIRYQKAAEWMSTQCKKVGLNIADSEIKTLIESALRAFKDEFGEEWGKAIAEPAGAEGTE</sequence>
<keyword evidence="1" id="KW-0472">Membrane</keyword>
<reference evidence="2 3" key="1">
    <citation type="submission" date="2016-10" db="EMBL/GenBank/DDBJ databases">
        <title>Complete Genome Sequence of Peptococcaceae strain DCMF.</title>
        <authorList>
            <person name="Edwards R.J."/>
            <person name="Holland S.I."/>
            <person name="Deshpande N.P."/>
            <person name="Wong Y.K."/>
            <person name="Ertan H."/>
            <person name="Manefield M."/>
            <person name="Russell T.L."/>
            <person name="Lee M.J."/>
        </authorList>
    </citation>
    <scope>NUCLEOTIDE SEQUENCE [LARGE SCALE GENOMIC DNA]</scope>
    <source>
        <strain evidence="2 3">DCMF</strain>
    </source>
</reference>
<dbReference type="EMBL" id="CP017634">
    <property type="protein sequence ID" value="ATW24192.1"/>
    <property type="molecule type" value="Genomic_DNA"/>
</dbReference>
<evidence type="ECO:0000256" key="1">
    <source>
        <dbReference type="SAM" id="Phobius"/>
    </source>
</evidence>
<protein>
    <submittedName>
        <fullName evidence="2">Phage holin</fullName>
    </submittedName>
</protein>
<evidence type="ECO:0000313" key="2">
    <source>
        <dbReference type="EMBL" id="ATW24192.1"/>
    </source>
</evidence>
<keyword evidence="1" id="KW-1133">Transmembrane helix</keyword>
<dbReference type="AlphaFoldDB" id="A0A3G1KP05"/>
<keyword evidence="1" id="KW-0812">Transmembrane</keyword>
<dbReference type="NCBIfam" id="TIGR01673">
    <property type="entry name" value="holin_LLH"/>
    <property type="match status" value="1"/>
</dbReference>
<feature type="transmembrane region" description="Helical" evidence="1">
    <location>
        <begin position="6"/>
        <end position="28"/>
    </location>
</feature>